<dbReference type="PANTHER" id="PTHR11941:SF124">
    <property type="entry name" value="ENOYL-COA HYDRATASE ECHA13-RELATED"/>
    <property type="match status" value="1"/>
</dbReference>
<evidence type="ECO:0000313" key="4">
    <source>
        <dbReference type="Proteomes" id="UP001500449"/>
    </source>
</evidence>
<dbReference type="InterPro" id="IPR029045">
    <property type="entry name" value="ClpP/crotonase-like_dom_sf"/>
</dbReference>
<dbReference type="PANTHER" id="PTHR11941">
    <property type="entry name" value="ENOYL-COA HYDRATASE-RELATED"/>
    <property type="match status" value="1"/>
</dbReference>
<reference evidence="3 4" key="1">
    <citation type="journal article" date="2019" name="Int. J. Syst. Evol. Microbiol.">
        <title>The Global Catalogue of Microorganisms (GCM) 10K type strain sequencing project: providing services to taxonomists for standard genome sequencing and annotation.</title>
        <authorList>
            <consortium name="The Broad Institute Genomics Platform"/>
            <consortium name="The Broad Institute Genome Sequencing Center for Infectious Disease"/>
            <person name="Wu L."/>
            <person name="Ma J."/>
        </authorList>
    </citation>
    <scope>NUCLEOTIDE SEQUENCE [LARGE SCALE GENOMIC DNA]</scope>
    <source>
        <strain evidence="3 4">JCM 16009</strain>
    </source>
</reference>
<dbReference type="Gene3D" id="3.90.226.10">
    <property type="entry name" value="2-enoyl-CoA Hydratase, Chain A, domain 1"/>
    <property type="match status" value="1"/>
</dbReference>
<dbReference type="PROSITE" id="PS00166">
    <property type="entry name" value="ENOYL_COA_HYDRATASE"/>
    <property type="match status" value="1"/>
</dbReference>
<dbReference type="SUPFAM" id="SSF52096">
    <property type="entry name" value="ClpP/crotonase"/>
    <property type="match status" value="1"/>
</dbReference>
<dbReference type="RefSeq" id="WP_344415941.1">
    <property type="nucleotide sequence ID" value="NZ_BAAAQK010000005.1"/>
</dbReference>
<accession>A0ABN2N2N2</accession>
<evidence type="ECO:0000256" key="1">
    <source>
        <dbReference type="ARBA" id="ARBA00005254"/>
    </source>
</evidence>
<sequence length="270" mass="28133">MKGENVALVEYRPGGRVGEIVLNNPARRNALSPEMLDGLGAALDGLLADDAARVGIVRGEGPSFCSGVDVGAGSRYGTLTGPQDHARLHRMASLWLRFWDSPKPILAQVHGHCLAGALQLPLSCDIVCVADDAVIGGPKLPMGGGWIGPMLAHRIGPQQAKVFAFQVGRELTGREARDAGFAALSVPAADLPGETRALAERIALMPPDLLRIEKESINAMADAAGFRASVLQGIVWDALAHTSEGVAEARAMIAAKGVKGAIAEYGGARP</sequence>
<dbReference type="Proteomes" id="UP001500449">
    <property type="component" value="Unassembled WGS sequence"/>
</dbReference>
<comment type="similarity">
    <text evidence="1 2">Belongs to the enoyl-CoA hydratase/isomerase family.</text>
</comment>
<evidence type="ECO:0000313" key="3">
    <source>
        <dbReference type="EMBL" id="GAA1845439.1"/>
    </source>
</evidence>
<protein>
    <submittedName>
        <fullName evidence="3">Crotonase/enoyl-CoA hydratase family protein</fullName>
    </submittedName>
</protein>
<dbReference type="Pfam" id="PF00378">
    <property type="entry name" value="ECH_1"/>
    <property type="match status" value="1"/>
</dbReference>
<evidence type="ECO:0000256" key="2">
    <source>
        <dbReference type="RuleBase" id="RU003707"/>
    </source>
</evidence>
<dbReference type="InterPro" id="IPR001753">
    <property type="entry name" value="Enoyl-CoA_hydra/iso"/>
</dbReference>
<keyword evidence="4" id="KW-1185">Reference proteome</keyword>
<proteinExistence type="inferred from homology"/>
<dbReference type="CDD" id="cd06558">
    <property type="entry name" value="crotonase-like"/>
    <property type="match status" value="1"/>
</dbReference>
<dbReference type="InterPro" id="IPR018376">
    <property type="entry name" value="Enoyl-CoA_hyd/isom_CS"/>
</dbReference>
<organism evidence="3 4">
    <name type="scientific">Pseudonocardia ailaonensis</name>
    <dbReference type="NCBI Taxonomy" id="367279"/>
    <lineage>
        <taxon>Bacteria</taxon>
        <taxon>Bacillati</taxon>
        <taxon>Actinomycetota</taxon>
        <taxon>Actinomycetes</taxon>
        <taxon>Pseudonocardiales</taxon>
        <taxon>Pseudonocardiaceae</taxon>
        <taxon>Pseudonocardia</taxon>
    </lineage>
</organism>
<gene>
    <name evidence="3" type="ORF">GCM10009836_26210</name>
</gene>
<comment type="caution">
    <text evidence="3">The sequence shown here is derived from an EMBL/GenBank/DDBJ whole genome shotgun (WGS) entry which is preliminary data.</text>
</comment>
<name>A0ABN2N2N2_9PSEU</name>
<dbReference type="EMBL" id="BAAAQK010000005">
    <property type="protein sequence ID" value="GAA1845439.1"/>
    <property type="molecule type" value="Genomic_DNA"/>
</dbReference>